<evidence type="ECO:0000256" key="3">
    <source>
        <dbReference type="ARBA" id="ARBA00023015"/>
    </source>
</evidence>
<dbReference type="GO" id="GO:0032993">
    <property type="term" value="C:protein-DNA complex"/>
    <property type="evidence" value="ECO:0007669"/>
    <property type="project" value="TreeGrafter"/>
</dbReference>
<dbReference type="CDD" id="cd19935">
    <property type="entry name" value="REC_OmpR_CusR-like"/>
    <property type="match status" value="1"/>
</dbReference>
<accession>A0A1G7KPY4</accession>
<dbReference type="GO" id="GO:0005829">
    <property type="term" value="C:cytosol"/>
    <property type="evidence" value="ECO:0007669"/>
    <property type="project" value="TreeGrafter"/>
</dbReference>
<dbReference type="AlphaFoldDB" id="A0A1G7KPY4"/>
<evidence type="ECO:0000313" key="10">
    <source>
        <dbReference type="EMBL" id="SDF39267.1"/>
    </source>
</evidence>
<keyword evidence="11" id="KW-1185">Reference proteome</keyword>
<dbReference type="Gene3D" id="1.10.10.10">
    <property type="entry name" value="Winged helix-like DNA-binding domain superfamily/Winged helix DNA-binding domain"/>
    <property type="match status" value="1"/>
</dbReference>
<dbReference type="Gene3D" id="3.40.50.2300">
    <property type="match status" value="1"/>
</dbReference>
<dbReference type="InterPro" id="IPR039420">
    <property type="entry name" value="WalR-like"/>
</dbReference>
<reference evidence="10 11" key="1">
    <citation type="submission" date="2016-10" db="EMBL/GenBank/DDBJ databases">
        <authorList>
            <person name="de Groot N.N."/>
        </authorList>
    </citation>
    <scope>NUCLEOTIDE SEQUENCE [LARGE SCALE GENOMIC DNA]</scope>
    <source>
        <strain evidence="10 11">GAS232</strain>
    </source>
</reference>
<dbReference type="PROSITE" id="PS51755">
    <property type="entry name" value="OMPR_PHOB"/>
    <property type="match status" value="1"/>
</dbReference>
<name>A0A1G7KPY4_9BACT</name>
<dbReference type="GO" id="GO:0006355">
    <property type="term" value="P:regulation of DNA-templated transcription"/>
    <property type="evidence" value="ECO:0007669"/>
    <property type="project" value="InterPro"/>
</dbReference>
<dbReference type="SUPFAM" id="SSF52172">
    <property type="entry name" value="CheY-like"/>
    <property type="match status" value="1"/>
</dbReference>
<proteinExistence type="predicted"/>
<dbReference type="Gene3D" id="6.10.250.690">
    <property type="match status" value="1"/>
</dbReference>
<gene>
    <name evidence="10" type="ORF">SAMN05444167_2263</name>
</gene>
<dbReference type="SMART" id="SM00862">
    <property type="entry name" value="Trans_reg_C"/>
    <property type="match status" value="1"/>
</dbReference>
<keyword evidence="5" id="KW-0804">Transcription</keyword>
<feature type="modified residue" description="4-aspartylphosphate" evidence="6">
    <location>
        <position position="51"/>
    </location>
</feature>
<dbReference type="SMART" id="SM00448">
    <property type="entry name" value="REC"/>
    <property type="match status" value="1"/>
</dbReference>
<feature type="DNA-binding region" description="OmpR/PhoB-type" evidence="7">
    <location>
        <begin position="124"/>
        <end position="222"/>
    </location>
</feature>
<evidence type="ECO:0000313" key="11">
    <source>
        <dbReference type="Proteomes" id="UP000182427"/>
    </source>
</evidence>
<dbReference type="OrthoDB" id="9790442at2"/>
<dbReference type="PANTHER" id="PTHR48111:SF22">
    <property type="entry name" value="REGULATOR OF RPOS"/>
    <property type="match status" value="1"/>
</dbReference>
<feature type="domain" description="Response regulatory" evidence="8">
    <location>
        <begin position="2"/>
        <end position="116"/>
    </location>
</feature>
<dbReference type="Pfam" id="PF00486">
    <property type="entry name" value="Trans_reg_C"/>
    <property type="match status" value="1"/>
</dbReference>
<dbReference type="InterPro" id="IPR001867">
    <property type="entry name" value="OmpR/PhoB-type_DNA-bd"/>
</dbReference>
<evidence type="ECO:0000259" key="9">
    <source>
        <dbReference type="PROSITE" id="PS51755"/>
    </source>
</evidence>
<keyword evidence="3" id="KW-0805">Transcription regulation</keyword>
<evidence type="ECO:0000256" key="4">
    <source>
        <dbReference type="ARBA" id="ARBA00023125"/>
    </source>
</evidence>
<evidence type="ECO:0000256" key="6">
    <source>
        <dbReference type="PROSITE-ProRule" id="PRU00169"/>
    </source>
</evidence>
<dbReference type="RefSeq" id="WP_083345229.1">
    <property type="nucleotide sequence ID" value="NZ_LT629690.1"/>
</dbReference>
<sequence length="224" mass="25145">MLIMVAEDEEELALVLRRGLTEHNHTVALAMDGEEALHLAEVHAYDALILDIMMPIRNGLEVARSLRRKMIDTPILMLTARDSNEDIVMGLDAGADDYLVKPFSMKVLLARLRALSRRSVQPPTDVLRVSDLSLDPIAHHVISGGHAVSITPTEYRILEHLMRRAGRVASRDSIIDSAWGPAEEVEYNTVDSYIKSLRDKLERNGQQRVIHTVRGYGYVVRECA</sequence>
<dbReference type="CDD" id="cd00383">
    <property type="entry name" value="trans_reg_C"/>
    <property type="match status" value="1"/>
</dbReference>
<dbReference type="InterPro" id="IPR036388">
    <property type="entry name" value="WH-like_DNA-bd_sf"/>
</dbReference>
<dbReference type="GO" id="GO:0000156">
    <property type="term" value="F:phosphorelay response regulator activity"/>
    <property type="evidence" value="ECO:0007669"/>
    <property type="project" value="TreeGrafter"/>
</dbReference>
<evidence type="ECO:0000256" key="1">
    <source>
        <dbReference type="ARBA" id="ARBA00022553"/>
    </source>
</evidence>
<keyword evidence="1 6" id="KW-0597">Phosphoprotein</keyword>
<feature type="domain" description="OmpR/PhoB-type" evidence="9">
    <location>
        <begin position="124"/>
        <end position="222"/>
    </location>
</feature>
<dbReference type="Pfam" id="PF00072">
    <property type="entry name" value="Response_reg"/>
    <property type="match status" value="1"/>
</dbReference>
<protein>
    <submittedName>
        <fullName evidence="10">Two-component system, OmpR family, response regulator MprA</fullName>
    </submittedName>
</protein>
<evidence type="ECO:0000256" key="5">
    <source>
        <dbReference type="ARBA" id="ARBA00023163"/>
    </source>
</evidence>
<dbReference type="FunFam" id="1.10.10.10:FF:000005">
    <property type="entry name" value="Two-component system response regulator"/>
    <property type="match status" value="1"/>
</dbReference>
<dbReference type="InterPro" id="IPR011006">
    <property type="entry name" value="CheY-like_superfamily"/>
</dbReference>
<dbReference type="GO" id="GO:0000976">
    <property type="term" value="F:transcription cis-regulatory region binding"/>
    <property type="evidence" value="ECO:0007669"/>
    <property type="project" value="TreeGrafter"/>
</dbReference>
<dbReference type="PROSITE" id="PS50110">
    <property type="entry name" value="RESPONSE_REGULATORY"/>
    <property type="match status" value="1"/>
</dbReference>
<evidence type="ECO:0000259" key="8">
    <source>
        <dbReference type="PROSITE" id="PS50110"/>
    </source>
</evidence>
<dbReference type="EMBL" id="LT629690">
    <property type="protein sequence ID" value="SDF39267.1"/>
    <property type="molecule type" value="Genomic_DNA"/>
</dbReference>
<organism evidence="10 11">
    <name type="scientific">Terriglobus roseus</name>
    <dbReference type="NCBI Taxonomy" id="392734"/>
    <lineage>
        <taxon>Bacteria</taxon>
        <taxon>Pseudomonadati</taxon>
        <taxon>Acidobacteriota</taxon>
        <taxon>Terriglobia</taxon>
        <taxon>Terriglobales</taxon>
        <taxon>Acidobacteriaceae</taxon>
        <taxon>Terriglobus</taxon>
    </lineage>
</organism>
<dbReference type="InterPro" id="IPR001789">
    <property type="entry name" value="Sig_transdc_resp-reg_receiver"/>
</dbReference>
<evidence type="ECO:0000256" key="2">
    <source>
        <dbReference type="ARBA" id="ARBA00023012"/>
    </source>
</evidence>
<keyword evidence="4 7" id="KW-0238">DNA-binding</keyword>
<dbReference type="PANTHER" id="PTHR48111">
    <property type="entry name" value="REGULATOR OF RPOS"/>
    <property type="match status" value="1"/>
</dbReference>
<evidence type="ECO:0000256" key="7">
    <source>
        <dbReference type="PROSITE-ProRule" id="PRU01091"/>
    </source>
</evidence>
<keyword evidence="2" id="KW-0902">Two-component regulatory system</keyword>
<dbReference type="Proteomes" id="UP000182427">
    <property type="component" value="Chromosome I"/>
</dbReference>